<reference evidence="5" key="1">
    <citation type="submission" date="2025-08" db="UniProtKB">
        <authorList>
            <consortium name="Ensembl"/>
        </authorList>
    </citation>
    <scope>IDENTIFICATION</scope>
</reference>
<evidence type="ECO:0000259" key="4">
    <source>
        <dbReference type="Pfam" id="PF00248"/>
    </source>
</evidence>
<dbReference type="PANTHER" id="PTHR43150">
    <property type="entry name" value="HYPERKINETIC, ISOFORM M"/>
    <property type="match status" value="1"/>
</dbReference>
<keyword evidence="6" id="KW-1185">Reference proteome</keyword>
<dbReference type="InterPro" id="IPR023210">
    <property type="entry name" value="NADP_OxRdtase_dom"/>
</dbReference>
<dbReference type="Pfam" id="PF00248">
    <property type="entry name" value="Aldo_ket_red"/>
    <property type="match status" value="1"/>
</dbReference>
<evidence type="ECO:0000256" key="1">
    <source>
        <dbReference type="ARBA" id="ARBA00006515"/>
    </source>
</evidence>
<dbReference type="GO" id="GO:0016491">
    <property type="term" value="F:oxidoreductase activity"/>
    <property type="evidence" value="ECO:0007669"/>
    <property type="project" value="UniProtKB-KW"/>
</dbReference>
<proteinExistence type="inferred from homology"/>
<dbReference type="InterPro" id="IPR036812">
    <property type="entry name" value="NAD(P)_OxRdtase_dom_sf"/>
</dbReference>
<evidence type="ECO:0000256" key="2">
    <source>
        <dbReference type="ARBA" id="ARBA00022857"/>
    </source>
</evidence>
<name>A0A8C3AQZ3_CYCLU</name>
<dbReference type="GO" id="GO:0015459">
    <property type="term" value="F:potassium channel regulator activity"/>
    <property type="evidence" value="ECO:0007669"/>
    <property type="project" value="TreeGrafter"/>
</dbReference>
<dbReference type="GeneTree" id="ENSGT00940000157867"/>
<protein>
    <submittedName>
        <fullName evidence="5">Potassium voltage-gated channel subfamily A regulatory beta subunit 2</fullName>
    </submittedName>
</protein>
<evidence type="ECO:0000313" key="6">
    <source>
        <dbReference type="Proteomes" id="UP000694565"/>
    </source>
</evidence>
<dbReference type="GO" id="GO:0044325">
    <property type="term" value="F:transmembrane transporter binding"/>
    <property type="evidence" value="ECO:0007669"/>
    <property type="project" value="TreeGrafter"/>
</dbReference>
<comment type="similarity">
    <text evidence="1">Belongs to the shaker potassium channel beta subunit family.</text>
</comment>
<evidence type="ECO:0000256" key="3">
    <source>
        <dbReference type="ARBA" id="ARBA00023002"/>
    </source>
</evidence>
<feature type="domain" description="NADP-dependent oxidoreductase" evidence="4">
    <location>
        <begin position="42"/>
        <end position="81"/>
    </location>
</feature>
<keyword evidence="3" id="KW-0560">Oxidoreductase</keyword>
<accession>A0A8C3AQZ3</accession>
<evidence type="ECO:0000313" key="5">
    <source>
        <dbReference type="Ensembl" id="ENSCLMP00005045776.1"/>
    </source>
</evidence>
<dbReference type="Ensembl" id="ENSCLMT00005047374.1">
    <property type="protein sequence ID" value="ENSCLMP00005045776.1"/>
    <property type="gene ID" value="ENSCLMG00005021083.1"/>
</dbReference>
<dbReference type="PANTHER" id="PTHR43150:SF2">
    <property type="entry name" value="HYPERKINETIC, ISOFORM M"/>
    <property type="match status" value="1"/>
</dbReference>
<dbReference type="Proteomes" id="UP000694565">
    <property type="component" value="Unplaced"/>
</dbReference>
<dbReference type="InterPro" id="IPR005399">
    <property type="entry name" value="K_chnl_volt-dep_bsu_KCNAB-rel"/>
</dbReference>
<dbReference type="SUPFAM" id="SSF51430">
    <property type="entry name" value="NAD(P)-linked oxidoreductase"/>
    <property type="match status" value="1"/>
</dbReference>
<sequence>MVSNAALRSNKTSTEMNLLFSLDCDSFVNRNLGKSGLRVSCLGLGTWVTFGGQISDKVAEELMTLAYENGINLFDTSELYNWRKTTKYLIKLNKKTREL</sequence>
<dbReference type="Gene3D" id="3.20.20.100">
    <property type="entry name" value="NADP-dependent oxidoreductase domain"/>
    <property type="match status" value="1"/>
</dbReference>
<dbReference type="GO" id="GO:1901379">
    <property type="term" value="P:regulation of potassium ion transmembrane transport"/>
    <property type="evidence" value="ECO:0007669"/>
    <property type="project" value="TreeGrafter"/>
</dbReference>
<dbReference type="GO" id="GO:0008076">
    <property type="term" value="C:voltage-gated potassium channel complex"/>
    <property type="evidence" value="ECO:0007669"/>
    <property type="project" value="TreeGrafter"/>
</dbReference>
<dbReference type="AlphaFoldDB" id="A0A8C3AQZ3"/>
<reference evidence="5" key="2">
    <citation type="submission" date="2025-09" db="UniProtKB">
        <authorList>
            <consortium name="Ensembl"/>
        </authorList>
    </citation>
    <scope>IDENTIFICATION</scope>
</reference>
<organism evidence="5 6">
    <name type="scientific">Cyclopterus lumpus</name>
    <name type="common">Lumpsucker</name>
    <dbReference type="NCBI Taxonomy" id="8103"/>
    <lineage>
        <taxon>Eukaryota</taxon>
        <taxon>Metazoa</taxon>
        <taxon>Chordata</taxon>
        <taxon>Craniata</taxon>
        <taxon>Vertebrata</taxon>
        <taxon>Euteleostomi</taxon>
        <taxon>Actinopterygii</taxon>
        <taxon>Neopterygii</taxon>
        <taxon>Teleostei</taxon>
        <taxon>Neoteleostei</taxon>
        <taxon>Acanthomorphata</taxon>
        <taxon>Eupercaria</taxon>
        <taxon>Perciformes</taxon>
        <taxon>Cottioidei</taxon>
        <taxon>Cottales</taxon>
        <taxon>Cyclopteridae</taxon>
        <taxon>Cyclopterus</taxon>
    </lineage>
</organism>
<keyword evidence="2" id="KW-0521">NADP</keyword>